<dbReference type="EMBL" id="PRDW01000005">
    <property type="protein sequence ID" value="PPB83954.1"/>
    <property type="molecule type" value="Genomic_DNA"/>
</dbReference>
<reference evidence="2 3" key="1">
    <citation type="submission" date="2018-01" db="EMBL/GenBank/DDBJ databases">
        <title>Genomic Encyclopedia of Type Strains, Phase III (KMG-III): the genomes of soil and plant-associated and newly described type strains.</title>
        <authorList>
            <person name="Whitman W."/>
        </authorList>
    </citation>
    <scope>NUCLEOTIDE SEQUENCE [LARGE SCALE GENOMIC DNA]</scope>
    <source>
        <strain evidence="2 3">HKI456</strain>
    </source>
</reference>
<feature type="compositionally biased region" description="Basic residues" evidence="1">
    <location>
        <begin position="584"/>
        <end position="596"/>
    </location>
</feature>
<proteinExistence type="predicted"/>
<organism evidence="2 3">
    <name type="scientific">Mycetohabitans endofungorum</name>
    <dbReference type="NCBI Taxonomy" id="417203"/>
    <lineage>
        <taxon>Bacteria</taxon>
        <taxon>Pseudomonadati</taxon>
        <taxon>Pseudomonadota</taxon>
        <taxon>Betaproteobacteria</taxon>
        <taxon>Burkholderiales</taxon>
        <taxon>Burkholderiaceae</taxon>
        <taxon>Mycetohabitans</taxon>
    </lineage>
</organism>
<feature type="region of interest" description="Disordered" evidence="1">
    <location>
        <begin position="570"/>
        <end position="613"/>
    </location>
</feature>
<feature type="compositionally biased region" description="Basic residues" evidence="1">
    <location>
        <begin position="898"/>
        <end position="911"/>
    </location>
</feature>
<protein>
    <submittedName>
        <fullName evidence="2">Uncharacterized protein</fullName>
    </submittedName>
</protein>
<dbReference type="AlphaFoldDB" id="A0A2P5KB69"/>
<feature type="region of interest" description="Disordered" evidence="1">
    <location>
        <begin position="326"/>
        <end position="348"/>
    </location>
</feature>
<evidence type="ECO:0000313" key="2">
    <source>
        <dbReference type="EMBL" id="PPB83954.1"/>
    </source>
</evidence>
<feature type="region of interest" description="Disordered" evidence="1">
    <location>
        <begin position="1"/>
        <end position="28"/>
    </location>
</feature>
<sequence>MSNPALRDIGSIPPSSSRVANTAGGPKPSMLDDAAKKLASELSPCLTVLRDIELLRKKQRNAARVFLSAHAPTNDLFAMKAEISRAEESIHTFIKLCAGPSTAKALKALQLKDITNAAHAYLTLTQAAIASLQDEVGISRPSLERHLPMSGLFPAREIPAADENLKAQISALRARRQSLIEAQRLLSELPPTFWKAMVGQAMASADPFRPPFAATPLYMGKDEMIRRAAEEIDQVSIQIWAKSFSLSASTPPRALDGHWKLPNFSFSETSQAEHKPAASAEVQPPYSNIRLPTPLRPKLQIWLAHHSACVKELTLALDEIAQSALPQRTSQRPPLRMQRGQANREPSMGRYRNARLGTIRHNALMVTRYWHAYHLGARDDAHKRSNGYDGLSLETWSAGYAALLCSIMDSLWENPLRPPLLDPTSEQQFVLRLIEETKVASALLEHVAANRDKKNDEPGQDTEFCTAMLDGIATHTHAASQKLQAWIEEQQVFSRPGQSARRVSTARSSVGKRDEEAETVMLRRWLQPFKDVYFADRSVQNIEAGIQTVLKTIVYVQDAGSADHDWLENSQLEQSKQSAPTSRSKGKKKKARKAKPTRMDNAATTPTPAERQRAEFDAFKKQLPDDIPANARKQIDQHREGMKGLIDEIGHAFATITAADTALDSRDTTGKYIAQLRLAQQQCTGMATVARARRQDFEQKEAELESLDLDDKSKQMLRHRLSHLLTVTDTDIRHLERISNEIDSLFKQAHAIECLLAPSFSAFKGLWDAGGITVAGGHNWTKVAKNTVHENYMLEYELSLSPELVNELDQRLGSLTKTPKWVLHLHSPTPNKAAVRVGHFKTWQERTDGNPEHRGIIPPDILHALMAQLDETVERAGRNEPGRAAQRHAAAQPSSDRARRRHHRAAVSRRG</sequence>
<feature type="region of interest" description="Disordered" evidence="1">
    <location>
        <begin position="879"/>
        <end position="911"/>
    </location>
</feature>
<dbReference type="Proteomes" id="UP000243096">
    <property type="component" value="Unassembled WGS sequence"/>
</dbReference>
<name>A0A2P5KB69_9BURK</name>
<keyword evidence="3" id="KW-1185">Reference proteome</keyword>
<comment type="caution">
    <text evidence="2">The sequence shown here is derived from an EMBL/GenBank/DDBJ whole genome shotgun (WGS) entry which is preliminary data.</text>
</comment>
<feature type="compositionally biased region" description="Polar residues" evidence="1">
    <location>
        <begin position="570"/>
        <end position="581"/>
    </location>
</feature>
<evidence type="ECO:0000256" key="1">
    <source>
        <dbReference type="SAM" id="MobiDB-lite"/>
    </source>
</evidence>
<accession>A0A2P5KB69</accession>
<gene>
    <name evidence="2" type="ORF">B0O95_105138</name>
</gene>
<evidence type="ECO:0000313" key="3">
    <source>
        <dbReference type="Proteomes" id="UP000243096"/>
    </source>
</evidence>